<proteinExistence type="predicted"/>
<accession>A0A514DJD1</accession>
<evidence type="ECO:0000313" key="2">
    <source>
        <dbReference type="Proteomes" id="UP000317877"/>
    </source>
</evidence>
<dbReference type="GeneID" id="55618384"/>
<protein>
    <submittedName>
        <fullName evidence="1">Uncharacterized protein</fullName>
    </submittedName>
</protein>
<sequence>MTLLRYSARRDRLSQSWAVTHVDGRYWAVRFDPYGVPTITSGHTGRTIAPRSAIGDRVVAAVARALESEATE</sequence>
<reference evidence="1 2" key="1">
    <citation type="submission" date="2019-05" db="EMBL/GenBank/DDBJ databases">
        <authorList>
            <person name="Akhtar B.I."/>
            <person name="Arnold A.M."/>
            <person name="Bradley E.T."/>
            <person name="Brothers B.H."/>
            <person name="Butler T.D."/>
            <person name="Camp E.M."/>
            <person name="Carlisle A.C."/>
            <person name="Causey C.L."/>
            <person name="Cole L.M."/>
            <person name="Cordle B.A."/>
            <person name="Council J.C."/>
            <person name="Cranford T.B."/>
            <person name="Davidson A.L."/>
            <person name="Davis T.J."/>
            <person name="DeJohn S.M."/>
            <person name="Dobson M.N."/>
            <person name="Draughn A.N."/>
            <person name="Duncan A."/>
            <person name="Flippo K.C."/>
            <person name="Gentry B.L."/>
            <person name="Temple D.K."/>
            <person name="Claughton R."/>
            <person name="Riley T."/>
            <person name="Yancie K."/>
            <person name="Brown C."/>
            <person name="Monti D.L."/>
            <person name="Garlena R.A."/>
            <person name="Russell D.A."/>
            <person name="Pope W.H."/>
            <person name="Jacobs-Sera D."/>
            <person name="Hatfull G.F."/>
        </authorList>
    </citation>
    <scope>NUCLEOTIDE SEQUENCE [LARGE SCALE GENOMIC DNA]</scope>
</reference>
<organism evidence="1 2">
    <name type="scientific">Corynebacterium phage StAB</name>
    <dbReference type="NCBI Taxonomy" id="2591204"/>
    <lineage>
        <taxon>Viruses</taxon>
        <taxon>Duplodnaviria</taxon>
        <taxon>Heunggongvirae</taxon>
        <taxon>Uroviricota</taxon>
        <taxon>Caudoviricetes</taxon>
        <taxon>Samwavirus</taxon>
        <taxon>Samwavirus StAB</taxon>
    </lineage>
</organism>
<dbReference type="KEGG" id="vg:55618384"/>
<gene>
    <name evidence="1" type="primary">38</name>
    <name evidence="1" type="ORF">SEA_STAB_38</name>
</gene>
<evidence type="ECO:0000313" key="1">
    <source>
        <dbReference type="EMBL" id="QDH93749.1"/>
    </source>
</evidence>
<dbReference type="Proteomes" id="UP000317877">
    <property type="component" value="Segment"/>
</dbReference>
<dbReference type="EMBL" id="MK937613">
    <property type="protein sequence ID" value="QDH93749.1"/>
    <property type="molecule type" value="Genomic_DNA"/>
</dbReference>
<name>A0A514DJD1_9CAUD</name>
<keyword evidence="2" id="KW-1185">Reference proteome</keyword>
<dbReference type="RefSeq" id="YP_009847984.1">
    <property type="nucleotide sequence ID" value="NC_048780.1"/>
</dbReference>